<dbReference type="STRING" id="320771.Cflav_PD2716"/>
<name>B9XJN6_PEDPL</name>
<dbReference type="OrthoDB" id="8551610at2"/>
<evidence type="ECO:0000313" key="2">
    <source>
        <dbReference type="Proteomes" id="UP000003688"/>
    </source>
</evidence>
<accession>B9XJN6</accession>
<comment type="caution">
    <text evidence="1">The sequence shown here is derived from an EMBL/GenBank/DDBJ whole genome shotgun (WGS) entry which is preliminary data.</text>
</comment>
<keyword evidence="2" id="KW-1185">Reference proteome</keyword>
<dbReference type="AlphaFoldDB" id="B9XJN6"/>
<sequence length="158" mass="17952">MTAKEENYIHYTECCLGLNSAWRILKELQGIEKRTGIHYAAYCFALIEYAQPYTRSDGTHKKYSIPSPPPQLSPEELKLHEQIIRLRHKVLAHSDLTLKDAKMSIFSYGGSPHAMIAQNHLPQFPEINAVVSLIEHTLDAMYVTQSRMLDDLVANVAN</sequence>
<gene>
    <name evidence="1" type="ORF">Cflav_PD2716</name>
</gene>
<protein>
    <recommendedName>
        <fullName evidence="3">HEPN AbiU2-like domain-containing protein</fullName>
    </recommendedName>
</protein>
<reference evidence="1 2" key="1">
    <citation type="journal article" date="2011" name="J. Bacteriol.">
        <title>Genome sequence of 'Pedosphaera parvula' Ellin514, an aerobic Verrucomicrobial isolate from pasture soil.</title>
        <authorList>
            <person name="Kant R."/>
            <person name="van Passel M.W."/>
            <person name="Sangwan P."/>
            <person name="Palva A."/>
            <person name="Lucas S."/>
            <person name="Copeland A."/>
            <person name="Lapidus A."/>
            <person name="Glavina Del Rio T."/>
            <person name="Dalin E."/>
            <person name="Tice H."/>
            <person name="Bruce D."/>
            <person name="Goodwin L."/>
            <person name="Pitluck S."/>
            <person name="Chertkov O."/>
            <person name="Larimer F.W."/>
            <person name="Land M.L."/>
            <person name="Hauser L."/>
            <person name="Brettin T.S."/>
            <person name="Detter J.C."/>
            <person name="Han S."/>
            <person name="de Vos W.M."/>
            <person name="Janssen P.H."/>
            <person name="Smidt H."/>
        </authorList>
    </citation>
    <scope>NUCLEOTIDE SEQUENCE [LARGE SCALE GENOMIC DNA]</scope>
    <source>
        <strain evidence="1 2">Ellin514</strain>
    </source>
</reference>
<dbReference type="Proteomes" id="UP000003688">
    <property type="component" value="Unassembled WGS sequence"/>
</dbReference>
<dbReference type="RefSeq" id="WP_007416029.1">
    <property type="nucleotide sequence ID" value="NZ_ABOX02000022.1"/>
</dbReference>
<dbReference type="EMBL" id="ABOX02000022">
    <property type="protein sequence ID" value="EEF59912.1"/>
    <property type="molecule type" value="Genomic_DNA"/>
</dbReference>
<proteinExistence type="predicted"/>
<organism evidence="1 2">
    <name type="scientific">Pedosphaera parvula (strain Ellin514)</name>
    <dbReference type="NCBI Taxonomy" id="320771"/>
    <lineage>
        <taxon>Bacteria</taxon>
        <taxon>Pseudomonadati</taxon>
        <taxon>Verrucomicrobiota</taxon>
        <taxon>Pedosphaerae</taxon>
        <taxon>Pedosphaerales</taxon>
        <taxon>Pedosphaeraceae</taxon>
        <taxon>Pedosphaera</taxon>
    </lineage>
</organism>
<evidence type="ECO:0000313" key="1">
    <source>
        <dbReference type="EMBL" id="EEF59912.1"/>
    </source>
</evidence>
<evidence type="ECO:0008006" key="3">
    <source>
        <dbReference type="Google" id="ProtNLM"/>
    </source>
</evidence>